<dbReference type="STRING" id="6265.A0A0B2W2V9"/>
<dbReference type="Pfam" id="PF16523">
    <property type="entry name" value="betaPIX_CC"/>
    <property type="match status" value="1"/>
</dbReference>
<organism evidence="3 4">
    <name type="scientific">Toxocara canis</name>
    <name type="common">Canine roundworm</name>
    <dbReference type="NCBI Taxonomy" id="6265"/>
    <lineage>
        <taxon>Eukaryota</taxon>
        <taxon>Metazoa</taxon>
        <taxon>Ecdysozoa</taxon>
        <taxon>Nematoda</taxon>
        <taxon>Chromadorea</taxon>
        <taxon>Rhabditida</taxon>
        <taxon>Spirurina</taxon>
        <taxon>Ascaridomorpha</taxon>
        <taxon>Ascaridoidea</taxon>
        <taxon>Toxocaridae</taxon>
        <taxon>Toxocara</taxon>
    </lineage>
</organism>
<dbReference type="GO" id="GO:0005085">
    <property type="term" value="F:guanyl-nucleotide exchange factor activity"/>
    <property type="evidence" value="ECO:0007669"/>
    <property type="project" value="TreeGrafter"/>
</dbReference>
<feature type="region of interest" description="Disordered" evidence="1">
    <location>
        <begin position="239"/>
        <end position="267"/>
    </location>
</feature>
<dbReference type="AlphaFoldDB" id="A0A0B2W2V9"/>
<evidence type="ECO:0000313" key="4">
    <source>
        <dbReference type="Proteomes" id="UP000031036"/>
    </source>
</evidence>
<feature type="compositionally biased region" description="Polar residues" evidence="1">
    <location>
        <begin position="239"/>
        <end position="248"/>
    </location>
</feature>
<evidence type="ECO:0000259" key="2">
    <source>
        <dbReference type="Pfam" id="PF16523"/>
    </source>
</evidence>
<dbReference type="GO" id="GO:0005737">
    <property type="term" value="C:cytoplasm"/>
    <property type="evidence" value="ECO:0007669"/>
    <property type="project" value="TreeGrafter"/>
</dbReference>
<feature type="domain" description="Rho guanine nucleotide exchange factor 6/7 coiled-coil" evidence="2">
    <location>
        <begin position="168"/>
        <end position="243"/>
    </location>
</feature>
<protein>
    <submittedName>
        <fullName evidence="3">Rho guanine nucleotide exchange factor 7</fullName>
    </submittedName>
</protein>
<dbReference type="Proteomes" id="UP000031036">
    <property type="component" value="Unassembled WGS sequence"/>
</dbReference>
<accession>A0A0B2W2V9</accession>
<sequence length="267" mass="30162">MSGDERSMVCCNCCFQPSCFRCCREDRVDTRAELSPLRKAEISQLPSSIKADNAKKAELPSGFRFDHDLEMILPECGDEGEQPKRATSKPAKMYSGYCLRPYPASRGNYAVDYSRKANVKMRKGASQIEQEDAFLLKIIEGYCSSSHGSRSNKVGSGGKQPSDAFQPPQLLVAEDEKIFVEEMIGDEIVVHERTLVDTVYALKDQINNLQREVRQLSKTVEREQKARRRLEELVRRFNDQYSASSTPKPSAESVDYEQSALQIKSQV</sequence>
<dbReference type="Gene3D" id="1.20.5.390">
    <property type="entry name" value="L1 transposable element, trimerization domain"/>
    <property type="match status" value="1"/>
</dbReference>
<name>A0A0B2W2V9_TOXCA</name>
<keyword evidence="4" id="KW-1185">Reference proteome</keyword>
<evidence type="ECO:0000256" key="1">
    <source>
        <dbReference type="SAM" id="MobiDB-lite"/>
    </source>
</evidence>
<comment type="caution">
    <text evidence="3">The sequence shown here is derived from an EMBL/GenBank/DDBJ whole genome shotgun (WGS) entry which is preliminary data.</text>
</comment>
<dbReference type="OrthoDB" id="443981at2759"/>
<dbReference type="InterPro" id="IPR032409">
    <property type="entry name" value="GEF6/7_CC"/>
</dbReference>
<evidence type="ECO:0000313" key="3">
    <source>
        <dbReference type="EMBL" id="KHN88009.1"/>
    </source>
</evidence>
<dbReference type="EMBL" id="JPKZ01000315">
    <property type="protein sequence ID" value="KHN88009.1"/>
    <property type="molecule type" value="Genomic_DNA"/>
</dbReference>
<dbReference type="PANTHER" id="PTHR46026:SF1">
    <property type="entry name" value="RHO-TYPE GUANINE NUCLEOTIDE EXCHANGE FACTOR, ISOFORM F"/>
    <property type="match status" value="1"/>
</dbReference>
<gene>
    <name evidence="3" type="primary">Arhgef7</name>
    <name evidence="3" type="ORF">Tcan_06804</name>
</gene>
<proteinExistence type="predicted"/>
<dbReference type="PANTHER" id="PTHR46026">
    <property type="entry name" value="RHO-TYPE GUANINE NUCLEOTIDE EXCHANGE FACTOR, ISOFORM F"/>
    <property type="match status" value="1"/>
</dbReference>
<reference evidence="3 4" key="1">
    <citation type="submission" date="2014-11" db="EMBL/GenBank/DDBJ databases">
        <title>Genetic blueprint of the zoonotic pathogen Toxocara canis.</title>
        <authorList>
            <person name="Zhu X.-Q."/>
            <person name="Korhonen P.K."/>
            <person name="Cai H."/>
            <person name="Young N.D."/>
            <person name="Nejsum P."/>
            <person name="von Samson-Himmelstjerna G."/>
            <person name="Boag P.R."/>
            <person name="Tan P."/>
            <person name="Li Q."/>
            <person name="Min J."/>
            <person name="Yang Y."/>
            <person name="Wang X."/>
            <person name="Fang X."/>
            <person name="Hall R.S."/>
            <person name="Hofmann A."/>
            <person name="Sternberg P.W."/>
            <person name="Jex A.R."/>
            <person name="Gasser R.B."/>
        </authorList>
    </citation>
    <scope>NUCLEOTIDE SEQUENCE [LARGE SCALE GENOMIC DNA]</scope>
    <source>
        <strain evidence="3">PN_DK_2014</strain>
    </source>
</reference>